<feature type="signal peptide" evidence="1">
    <location>
        <begin position="1"/>
        <end position="25"/>
    </location>
</feature>
<proteinExistence type="predicted"/>
<dbReference type="Proteomes" id="UP000077755">
    <property type="component" value="Chromosome 9"/>
</dbReference>
<reference evidence="2" key="1">
    <citation type="journal article" date="2016" name="Nat. Genet.">
        <title>A high-quality carrot genome assembly provides new insights into carotenoid accumulation and asterid genome evolution.</title>
        <authorList>
            <person name="Iorizzo M."/>
            <person name="Ellison S."/>
            <person name="Senalik D."/>
            <person name="Zeng P."/>
            <person name="Satapoomin P."/>
            <person name="Huang J."/>
            <person name="Bowman M."/>
            <person name="Iovene M."/>
            <person name="Sanseverino W."/>
            <person name="Cavagnaro P."/>
            <person name="Yildiz M."/>
            <person name="Macko-Podgorni A."/>
            <person name="Moranska E."/>
            <person name="Grzebelus E."/>
            <person name="Grzebelus D."/>
            <person name="Ashrafi H."/>
            <person name="Zheng Z."/>
            <person name="Cheng S."/>
            <person name="Spooner D."/>
            <person name="Van Deynze A."/>
            <person name="Simon P."/>
        </authorList>
    </citation>
    <scope>NUCLEOTIDE SEQUENCE</scope>
    <source>
        <tissue evidence="2">Leaf</tissue>
    </source>
</reference>
<sequence>MANVTKAWLVLFCVLLVSELSFHQCAEISQSEMMHDNSNEINYHKLPQIFCLPSLCGGLFCWCCPGKPLCNKDKYLCDVLCSAKS</sequence>
<keyword evidence="3" id="KW-1185">Reference proteome</keyword>
<dbReference type="AlphaFoldDB" id="A0AAF0XTJ6"/>
<dbReference type="EMBL" id="CP093351">
    <property type="protein sequence ID" value="WOH14043.1"/>
    <property type="molecule type" value="Genomic_DNA"/>
</dbReference>
<name>A0AAF0XTJ6_DAUCS</name>
<protein>
    <recommendedName>
        <fullName evidence="4">Embryo surrounding factor 1 brassicaceae domain-containing protein</fullName>
    </recommendedName>
</protein>
<gene>
    <name evidence="2" type="ORF">DCAR_0933559</name>
</gene>
<evidence type="ECO:0000256" key="1">
    <source>
        <dbReference type="SAM" id="SignalP"/>
    </source>
</evidence>
<reference evidence="2" key="2">
    <citation type="submission" date="2022-03" db="EMBL/GenBank/DDBJ databases">
        <title>Draft title - Genomic analysis of global carrot germplasm unveils the trajectory of domestication and the origin of high carotenoid orange carrot.</title>
        <authorList>
            <person name="Iorizzo M."/>
            <person name="Ellison S."/>
            <person name="Senalik D."/>
            <person name="Macko-Podgorni A."/>
            <person name="Grzebelus D."/>
            <person name="Bostan H."/>
            <person name="Rolling W."/>
            <person name="Curaba J."/>
            <person name="Simon P."/>
        </authorList>
    </citation>
    <scope>NUCLEOTIDE SEQUENCE</scope>
    <source>
        <tissue evidence="2">Leaf</tissue>
    </source>
</reference>
<evidence type="ECO:0000313" key="3">
    <source>
        <dbReference type="Proteomes" id="UP000077755"/>
    </source>
</evidence>
<accession>A0AAF0XTJ6</accession>
<evidence type="ECO:0008006" key="4">
    <source>
        <dbReference type="Google" id="ProtNLM"/>
    </source>
</evidence>
<feature type="chain" id="PRO_5042119309" description="Embryo surrounding factor 1 brassicaceae domain-containing protein" evidence="1">
    <location>
        <begin position="26"/>
        <end position="85"/>
    </location>
</feature>
<evidence type="ECO:0000313" key="2">
    <source>
        <dbReference type="EMBL" id="WOH14043.1"/>
    </source>
</evidence>
<organism evidence="2 3">
    <name type="scientific">Daucus carota subsp. sativus</name>
    <name type="common">Carrot</name>
    <dbReference type="NCBI Taxonomy" id="79200"/>
    <lineage>
        <taxon>Eukaryota</taxon>
        <taxon>Viridiplantae</taxon>
        <taxon>Streptophyta</taxon>
        <taxon>Embryophyta</taxon>
        <taxon>Tracheophyta</taxon>
        <taxon>Spermatophyta</taxon>
        <taxon>Magnoliopsida</taxon>
        <taxon>eudicotyledons</taxon>
        <taxon>Gunneridae</taxon>
        <taxon>Pentapetalae</taxon>
        <taxon>asterids</taxon>
        <taxon>campanulids</taxon>
        <taxon>Apiales</taxon>
        <taxon>Apiaceae</taxon>
        <taxon>Apioideae</taxon>
        <taxon>Scandiceae</taxon>
        <taxon>Daucinae</taxon>
        <taxon>Daucus</taxon>
        <taxon>Daucus sect. Daucus</taxon>
    </lineage>
</organism>
<keyword evidence="1" id="KW-0732">Signal</keyword>